<reference evidence="9" key="1">
    <citation type="submission" date="2022-07" db="EMBL/GenBank/DDBJ databases">
        <title>Fungi with potential for degradation of polypropylene.</title>
        <authorList>
            <person name="Gostincar C."/>
        </authorList>
    </citation>
    <scope>NUCLEOTIDE SEQUENCE</scope>
    <source>
        <strain evidence="9">EXF-13287</strain>
    </source>
</reference>
<feature type="region of interest" description="Disordered" evidence="7">
    <location>
        <begin position="78"/>
        <end position="132"/>
    </location>
</feature>
<accession>A0AA38RJM5</accession>
<evidence type="ECO:0000313" key="9">
    <source>
        <dbReference type="EMBL" id="KAJ9138990.1"/>
    </source>
</evidence>
<dbReference type="InterPro" id="IPR001138">
    <property type="entry name" value="Zn2Cys6_DnaBD"/>
</dbReference>
<dbReference type="PROSITE" id="PS50048">
    <property type="entry name" value="ZN2_CY6_FUNGAL_2"/>
    <property type="match status" value="1"/>
</dbReference>
<dbReference type="SUPFAM" id="SSF57701">
    <property type="entry name" value="Zn2/Cys6 DNA-binding domain"/>
    <property type="match status" value="1"/>
</dbReference>
<evidence type="ECO:0000259" key="8">
    <source>
        <dbReference type="PROSITE" id="PS50048"/>
    </source>
</evidence>
<dbReference type="GO" id="GO:0000976">
    <property type="term" value="F:transcription cis-regulatory region binding"/>
    <property type="evidence" value="ECO:0007669"/>
    <property type="project" value="TreeGrafter"/>
</dbReference>
<dbReference type="InterPro" id="IPR021858">
    <property type="entry name" value="Fun_TF"/>
</dbReference>
<protein>
    <submittedName>
        <fullName evidence="9">Arca-like protein</fullName>
    </submittedName>
</protein>
<dbReference type="CDD" id="cd00067">
    <property type="entry name" value="GAL4"/>
    <property type="match status" value="1"/>
</dbReference>
<feature type="domain" description="Zn(2)-C6 fungal-type" evidence="8">
    <location>
        <begin position="10"/>
        <end position="40"/>
    </location>
</feature>
<keyword evidence="6" id="KW-0539">Nucleus</keyword>
<keyword evidence="2" id="KW-0862">Zinc</keyword>
<organism evidence="9 10">
    <name type="scientific">Coniochaeta hoffmannii</name>
    <dbReference type="NCBI Taxonomy" id="91930"/>
    <lineage>
        <taxon>Eukaryota</taxon>
        <taxon>Fungi</taxon>
        <taxon>Dikarya</taxon>
        <taxon>Ascomycota</taxon>
        <taxon>Pezizomycotina</taxon>
        <taxon>Sordariomycetes</taxon>
        <taxon>Sordariomycetidae</taxon>
        <taxon>Coniochaetales</taxon>
        <taxon>Coniochaetaceae</taxon>
        <taxon>Coniochaeta</taxon>
    </lineage>
</organism>
<dbReference type="PROSITE" id="PS00463">
    <property type="entry name" value="ZN2_CY6_FUNGAL_1"/>
    <property type="match status" value="1"/>
</dbReference>
<evidence type="ECO:0000256" key="6">
    <source>
        <dbReference type="ARBA" id="ARBA00023242"/>
    </source>
</evidence>
<name>A0AA38RJM5_9PEZI</name>
<proteinExistence type="predicted"/>
<dbReference type="GO" id="GO:0045944">
    <property type="term" value="P:positive regulation of transcription by RNA polymerase II"/>
    <property type="evidence" value="ECO:0007669"/>
    <property type="project" value="TreeGrafter"/>
</dbReference>
<evidence type="ECO:0000256" key="2">
    <source>
        <dbReference type="ARBA" id="ARBA00022833"/>
    </source>
</evidence>
<evidence type="ECO:0000256" key="1">
    <source>
        <dbReference type="ARBA" id="ARBA00004123"/>
    </source>
</evidence>
<evidence type="ECO:0000256" key="7">
    <source>
        <dbReference type="SAM" id="MobiDB-lite"/>
    </source>
</evidence>
<dbReference type="CDD" id="cd12148">
    <property type="entry name" value="fungal_TF_MHR"/>
    <property type="match status" value="1"/>
</dbReference>
<dbReference type="SMART" id="SM00066">
    <property type="entry name" value="GAL4"/>
    <property type="match status" value="1"/>
</dbReference>
<evidence type="ECO:0000256" key="4">
    <source>
        <dbReference type="ARBA" id="ARBA00023125"/>
    </source>
</evidence>
<dbReference type="Pfam" id="PF11951">
    <property type="entry name" value="Fungal_trans_2"/>
    <property type="match status" value="1"/>
</dbReference>
<comment type="subcellular location">
    <subcellularLocation>
        <location evidence="1">Nucleus</location>
    </subcellularLocation>
</comment>
<dbReference type="GO" id="GO:0000981">
    <property type="term" value="F:DNA-binding transcription factor activity, RNA polymerase II-specific"/>
    <property type="evidence" value="ECO:0007669"/>
    <property type="project" value="InterPro"/>
</dbReference>
<evidence type="ECO:0000256" key="5">
    <source>
        <dbReference type="ARBA" id="ARBA00023163"/>
    </source>
</evidence>
<dbReference type="AlphaFoldDB" id="A0AA38RJM5"/>
<keyword evidence="4" id="KW-0238">DNA-binding</keyword>
<feature type="compositionally biased region" description="Acidic residues" evidence="7">
    <location>
        <begin position="78"/>
        <end position="95"/>
    </location>
</feature>
<dbReference type="PANTHER" id="PTHR37534">
    <property type="entry name" value="TRANSCRIPTIONAL ACTIVATOR PROTEIN UGA3"/>
    <property type="match status" value="1"/>
</dbReference>
<sequence length="514" mass="58141">MQSPTVASTGCENCREQHLKCDRVTPTCGRCRLAGRQCRRAGIKIRVTKNNFAQKQRWVKTPKRLVFIDETKDVARDVEDEGLEDVDYDDGDAMDESPSAASDSHSRRPSQPTQRAGPSTEPSYALAPPSPTDRFIVHEDTLAQRRGDIYLSEAVWPLANREEALLFRHYVQRLATWLDPCDPRRTFETIVPQRAGNCPILLNAIFALAARHLSHISVAVDPLASNRYHQECLKHLIPMLDHADMVSDENLFAATIILRVLEEMEVKNTGTDNHAYLLSIVAFVKGGNRFLIPGSLSAACFWVGLRQEIYSAMMNQRPVWINLGNGLVDRSLEPAEDHTWANRAVVHCADVLNFCFGDSAQHAASRWKELDEYSRRWTSAVPPSFRPLYQDTTGTQAFPEIWHQNSCHAIGIQHHLLAELFLARYDPKVPRIGANRKVAEEEMTERIQKLSRRILGIGLGNQWAPPALFTACMAIAGFGDHFHSREDKQAMLQILKITERDHARPTETIQHMCR</sequence>
<comment type="caution">
    <text evidence="9">The sequence shown here is derived from an EMBL/GenBank/DDBJ whole genome shotgun (WGS) entry which is preliminary data.</text>
</comment>
<dbReference type="GO" id="GO:0008270">
    <property type="term" value="F:zinc ion binding"/>
    <property type="evidence" value="ECO:0007669"/>
    <property type="project" value="InterPro"/>
</dbReference>
<keyword evidence="3" id="KW-0805">Transcription regulation</keyword>
<evidence type="ECO:0000313" key="10">
    <source>
        <dbReference type="Proteomes" id="UP001174691"/>
    </source>
</evidence>
<evidence type="ECO:0000256" key="3">
    <source>
        <dbReference type="ARBA" id="ARBA00023015"/>
    </source>
</evidence>
<dbReference type="GO" id="GO:0005634">
    <property type="term" value="C:nucleus"/>
    <property type="evidence" value="ECO:0007669"/>
    <property type="project" value="UniProtKB-SubCell"/>
</dbReference>
<dbReference type="Pfam" id="PF00172">
    <property type="entry name" value="Zn_clus"/>
    <property type="match status" value="1"/>
</dbReference>
<dbReference type="InterPro" id="IPR036864">
    <property type="entry name" value="Zn2-C6_fun-type_DNA-bd_sf"/>
</dbReference>
<dbReference type="PANTHER" id="PTHR37534:SF3">
    <property type="entry name" value="ZN(II)2CYS6 TRANSCRIPTION FACTOR (EUROFUNG)"/>
    <property type="match status" value="1"/>
</dbReference>
<gene>
    <name evidence="9" type="ORF">NKR19_g7630</name>
</gene>
<keyword evidence="5" id="KW-0804">Transcription</keyword>
<dbReference type="Gene3D" id="4.10.240.10">
    <property type="entry name" value="Zn(2)-C6 fungal-type DNA-binding domain"/>
    <property type="match status" value="1"/>
</dbReference>
<dbReference type="Proteomes" id="UP001174691">
    <property type="component" value="Unassembled WGS sequence"/>
</dbReference>
<dbReference type="EMBL" id="JANBVN010000137">
    <property type="protein sequence ID" value="KAJ9138990.1"/>
    <property type="molecule type" value="Genomic_DNA"/>
</dbReference>
<feature type="compositionally biased region" description="Polar residues" evidence="7">
    <location>
        <begin position="99"/>
        <end position="122"/>
    </location>
</feature>
<keyword evidence="10" id="KW-1185">Reference proteome</keyword>